<dbReference type="PANTHER" id="PTHR43877">
    <property type="entry name" value="AMINOALKYLPHOSPHONATE N-ACETYLTRANSFERASE-RELATED-RELATED"/>
    <property type="match status" value="1"/>
</dbReference>
<dbReference type="Pfam" id="PF13673">
    <property type="entry name" value="Acetyltransf_10"/>
    <property type="match status" value="1"/>
</dbReference>
<feature type="domain" description="N-acetyltransferase" evidence="3">
    <location>
        <begin position="1"/>
        <end position="150"/>
    </location>
</feature>
<evidence type="ECO:0000259" key="3">
    <source>
        <dbReference type="PROSITE" id="PS51186"/>
    </source>
</evidence>
<dbReference type="RefSeq" id="WP_187220971.1">
    <property type="nucleotide sequence ID" value="NZ_JABVED010000007.1"/>
</dbReference>
<dbReference type="InterPro" id="IPR000182">
    <property type="entry name" value="GNAT_dom"/>
</dbReference>
<comment type="caution">
    <text evidence="4">The sequence shown here is derived from an EMBL/GenBank/DDBJ whole genome shotgun (WGS) entry which is preliminary data.</text>
</comment>
<dbReference type="EMBL" id="JABVED010000007">
    <property type="protein sequence ID" value="MBC6448501.1"/>
    <property type="molecule type" value="Genomic_DNA"/>
</dbReference>
<dbReference type="SUPFAM" id="SSF55729">
    <property type="entry name" value="Acyl-CoA N-acyltransferases (Nat)"/>
    <property type="match status" value="1"/>
</dbReference>
<keyword evidence="2" id="KW-0012">Acyltransferase</keyword>
<gene>
    <name evidence="4" type="ORF">GPZ80_15105</name>
</gene>
<proteinExistence type="predicted"/>
<protein>
    <submittedName>
        <fullName evidence="4">GNAT family N-acetyltransferase</fullName>
    </submittedName>
</protein>
<evidence type="ECO:0000256" key="1">
    <source>
        <dbReference type="ARBA" id="ARBA00022679"/>
    </source>
</evidence>
<dbReference type="Gene3D" id="3.40.630.30">
    <property type="match status" value="1"/>
</dbReference>
<name>A0ABR7L733_9PSEU</name>
<keyword evidence="5" id="KW-1185">Reference proteome</keyword>
<accession>A0ABR7L733</accession>
<dbReference type="InterPro" id="IPR050832">
    <property type="entry name" value="Bact_Acetyltransf"/>
</dbReference>
<organism evidence="4 5">
    <name type="scientific">Actinokineospora xionganensis</name>
    <dbReference type="NCBI Taxonomy" id="2684470"/>
    <lineage>
        <taxon>Bacteria</taxon>
        <taxon>Bacillati</taxon>
        <taxon>Actinomycetota</taxon>
        <taxon>Actinomycetes</taxon>
        <taxon>Pseudonocardiales</taxon>
        <taxon>Pseudonocardiaceae</taxon>
        <taxon>Actinokineospora</taxon>
    </lineage>
</organism>
<sequence>MLIRAATPAEAATLSELALRSKAHWGYDEAFLQACRAELTLRPDDVTAQRATVAQDGDQVVGFYTLSGHAPEGELGYLYVDPDHLGTGVGRRLWKHAVDTAQTLNLKRFTIDADPYAEDFYLKMGAVRIGSVPSGSVPGRLLPQMAYNLS</sequence>
<reference evidence="4 5" key="1">
    <citation type="submission" date="2020-06" db="EMBL/GenBank/DDBJ databases">
        <title>Actinokineospora xiongansis sp. nov., isolated from soil of Baiyangdian.</title>
        <authorList>
            <person name="Zhang X."/>
        </authorList>
    </citation>
    <scope>NUCLEOTIDE SEQUENCE [LARGE SCALE GENOMIC DNA]</scope>
    <source>
        <strain evidence="4 5">HBU206404</strain>
    </source>
</reference>
<dbReference type="PROSITE" id="PS51186">
    <property type="entry name" value="GNAT"/>
    <property type="match status" value="1"/>
</dbReference>
<evidence type="ECO:0000256" key="2">
    <source>
        <dbReference type="ARBA" id="ARBA00023315"/>
    </source>
</evidence>
<dbReference type="PANTHER" id="PTHR43877:SF1">
    <property type="entry name" value="ACETYLTRANSFERASE"/>
    <property type="match status" value="1"/>
</dbReference>
<dbReference type="CDD" id="cd04301">
    <property type="entry name" value="NAT_SF"/>
    <property type="match status" value="1"/>
</dbReference>
<dbReference type="Proteomes" id="UP000734823">
    <property type="component" value="Unassembled WGS sequence"/>
</dbReference>
<evidence type="ECO:0000313" key="4">
    <source>
        <dbReference type="EMBL" id="MBC6448501.1"/>
    </source>
</evidence>
<keyword evidence="1" id="KW-0808">Transferase</keyword>
<dbReference type="InterPro" id="IPR016181">
    <property type="entry name" value="Acyl_CoA_acyltransferase"/>
</dbReference>
<evidence type="ECO:0000313" key="5">
    <source>
        <dbReference type="Proteomes" id="UP000734823"/>
    </source>
</evidence>